<dbReference type="RefSeq" id="WP_092223531.1">
    <property type="nucleotide sequence ID" value="NZ_FNJI01000018.1"/>
</dbReference>
<dbReference type="GO" id="GO:0016625">
    <property type="term" value="F:oxidoreductase activity, acting on the aldehyde or oxo group of donors, iron-sulfur protein as acceptor"/>
    <property type="evidence" value="ECO:0007669"/>
    <property type="project" value="UniProtKB-ARBA"/>
</dbReference>
<evidence type="ECO:0000313" key="4">
    <source>
        <dbReference type="Proteomes" id="UP000199073"/>
    </source>
</evidence>
<feature type="domain" description="Thiamine pyrophosphate enzyme TPP-binding" evidence="2">
    <location>
        <begin position="57"/>
        <end position="184"/>
    </location>
</feature>
<keyword evidence="1" id="KW-0560">Oxidoreductase</keyword>
<reference evidence="3 4" key="1">
    <citation type="submission" date="2016-10" db="EMBL/GenBank/DDBJ databases">
        <authorList>
            <person name="de Groot N.N."/>
        </authorList>
    </citation>
    <scope>NUCLEOTIDE SEQUENCE [LARGE SCALE GENOMIC DNA]</scope>
    <source>
        <strain evidence="3 4">DSM 12130</strain>
    </source>
</reference>
<dbReference type="SUPFAM" id="SSF52518">
    <property type="entry name" value="Thiamin diphosphate-binding fold (THDP-binding)"/>
    <property type="match status" value="1"/>
</dbReference>
<dbReference type="GO" id="GO:0045333">
    <property type="term" value="P:cellular respiration"/>
    <property type="evidence" value="ECO:0007669"/>
    <property type="project" value="UniProtKB-ARBA"/>
</dbReference>
<dbReference type="PANTHER" id="PTHR48084">
    <property type="entry name" value="2-OXOGLUTARATE OXIDOREDUCTASE SUBUNIT KORB-RELATED"/>
    <property type="match status" value="1"/>
</dbReference>
<dbReference type="PANTHER" id="PTHR48084:SF3">
    <property type="entry name" value="SUBUNIT OF PYRUVATE:FLAVODOXIN OXIDOREDUCTASE"/>
    <property type="match status" value="1"/>
</dbReference>
<dbReference type="InterPro" id="IPR011766">
    <property type="entry name" value="TPP_enzyme_TPP-bd"/>
</dbReference>
<dbReference type="AlphaFoldDB" id="A0A1H0SBR3"/>
<evidence type="ECO:0000259" key="2">
    <source>
        <dbReference type="Pfam" id="PF02775"/>
    </source>
</evidence>
<dbReference type="EMBL" id="FNJI01000018">
    <property type="protein sequence ID" value="SDP39251.1"/>
    <property type="molecule type" value="Genomic_DNA"/>
</dbReference>
<dbReference type="Proteomes" id="UP000199073">
    <property type="component" value="Unassembled WGS sequence"/>
</dbReference>
<dbReference type="STRING" id="91360.SAMN05660330_02616"/>
<dbReference type="GO" id="GO:0030976">
    <property type="term" value="F:thiamine pyrophosphate binding"/>
    <property type="evidence" value="ECO:0007669"/>
    <property type="project" value="InterPro"/>
</dbReference>
<accession>A0A1H0SBR3</accession>
<organism evidence="3 4">
    <name type="scientific">Desulforhopalus singaporensis</name>
    <dbReference type="NCBI Taxonomy" id="91360"/>
    <lineage>
        <taxon>Bacteria</taxon>
        <taxon>Pseudomonadati</taxon>
        <taxon>Thermodesulfobacteriota</taxon>
        <taxon>Desulfobulbia</taxon>
        <taxon>Desulfobulbales</taxon>
        <taxon>Desulfocapsaceae</taxon>
        <taxon>Desulforhopalus</taxon>
    </lineage>
</organism>
<sequence length="247" mass="26498">MAQKLIPELLVEDNKFCPGCGHGIVNRVLAEVLEELGLADKAVGSLAVGCGCLMMDTFGTDWVQAPHGRAAAVAVGVKRVRPECCVFTYQGDGDSLAIGFSETMYAAIRNENITAIIVNNGIFGMTGGQMAPTSLPGQRTTTSPKGRDAALTGQPLNIINQMKNLPVGYLARGSVDTAKEINKVKKYIRTGIETQMKGGGYSMIEILSPCPTNWKMTLQNSLDHIRSTVRATYPLGEFVKDGERTDA</sequence>
<keyword evidence="4" id="KW-1185">Reference proteome</keyword>
<dbReference type="OrthoDB" id="9775140at2"/>
<dbReference type="GO" id="GO:0044281">
    <property type="term" value="P:small molecule metabolic process"/>
    <property type="evidence" value="ECO:0007669"/>
    <property type="project" value="UniProtKB-ARBA"/>
</dbReference>
<dbReference type="InterPro" id="IPR029061">
    <property type="entry name" value="THDP-binding"/>
</dbReference>
<protein>
    <submittedName>
        <fullName evidence="3">2-oxoglutarate ferredoxin oxidoreductase subunit beta</fullName>
    </submittedName>
</protein>
<gene>
    <name evidence="3" type="ORF">SAMN05660330_02616</name>
</gene>
<dbReference type="InterPro" id="IPR051457">
    <property type="entry name" value="2-oxoacid:Fd_oxidoreductase"/>
</dbReference>
<dbReference type="Pfam" id="PF02775">
    <property type="entry name" value="TPP_enzyme_C"/>
    <property type="match status" value="1"/>
</dbReference>
<evidence type="ECO:0000313" key="3">
    <source>
        <dbReference type="EMBL" id="SDP39251.1"/>
    </source>
</evidence>
<name>A0A1H0SBR3_9BACT</name>
<proteinExistence type="predicted"/>
<dbReference type="Gene3D" id="3.40.50.970">
    <property type="match status" value="1"/>
</dbReference>
<evidence type="ECO:0000256" key="1">
    <source>
        <dbReference type="ARBA" id="ARBA00023002"/>
    </source>
</evidence>